<keyword evidence="3 5" id="KW-0472">Membrane</keyword>
<accession>A0A7Z0HYI2</accession>
<dbReference type="Proteomes" id="UP000529417">
    <property type="component" value="Unassembled WGS sequence"/>
</dbReference>
<comment type="subcellular location">
    <subcellularLocation>
        <location evidence="1">Membrane</location>
    </subcellularLocation>
</comment>
<evidence type="ECO:0000256" key="2">
    <source>
        <dbReference type="ARBA" id="ARBA00022692"/>
    </source>
</evidence>
<evidence type="ECO:0000256" key="3">
    <source>
        <dbReference type="ARBA" id="ARBA00023136"/>
    </source>
</evidence>
<evidence type="ECO:0000256" key="5">
    <source>
        <dbReference type="SAM" id="Phobius"/>
    </source>
</evidence>
<sequence>MSERNNSRPIVVKRKKVVAGGGHHGGAWKVAYADFVTAMMAFFLMLWLLGATTEDQRRGLADYFSPSLPVYQSSAGGDGAFGGDSAQSDDTLSGGARGAGGESGSEDGMMEFKLAGEPSLPDIEAMLLEALGDDPAATELLHHLMIRMTDDGLLIELFDRDEAPLFAPDTADPGPVLQMLAELLGEVMAMVSNPVLLDGHVRARAVVERTQQVWELSVERPQQFRRLLEGAGVDPARVRRLTGHGDRLPATSNSVAPRNNRIEMLLARHDAAPQGR</sequence>
<dbReference type="InterPro" id="IPR025713">
    <property type="entry name" value="MotB-like_N_dom"/>
</dbReference>
<dbReference type="InterPro" id="IPR036737">
    <property type="entry name" value="OmpA-like_sf"/>
</dbReference>
<name>A0A7Z0HYI2_9RHOB</name>
<dbReference type="RefSeq" id="WP_179905353.1">
    <property type="nucleotide sequence ID" value="NZ_JACBXS010000010.1"/>
</dbReference>
<evidence type="ECO:0000256" key="4">
    <source>
        <dbReference type="SAM" id="MobiDB-lite"/>
    </source>
</evidence>
<dbReference type="AlphaFoldDB" id="A0A7Z0HYI2"/>
<feature type="region of interest" description="Disordered" evidence="4">
    <location>
        <begin position="79"/>
        <end position="109"/>
    </location>
</feature>
<feature type="compositionally biased region" description="Low complexity" evidence="4">
    <location>
        <begin position="83"/>
        <end position="94"/>
    </location>
</feature>
<dbReference type="SUPFAM" id="SSF103088">
    <property type="entry name" value="OmpA-like"/>
    <property type="match status" value="1"/>
</dbReference>
<dbReference type="PANTHER" id="PTHR30329">
    <property type="entry name" value="STATOR ELEMENT OF FLAGELLAR MOTOR COMPLEX"/>
    <property type="match status" value="1"/>
</dbReference>
<dbReference type="PANTHER" id="PTHR30329:SF21">
    <property type="entry name" value="LIPOPROTEIN YIAD-RELATED"/>
    <property type="match status" value="1"/>
</dbReference>
<keyword evidence="8" id="KW-1185">Reference proteome</keyword>
<reference evidence="7 8" key="1">
    <citation type="journal article" date="2000" name="Arch. Microbiol.">
        <title>Rhodobaca bogoriensis gen. nov. and sp. nov., an alkaliphilic purple nonsulfur bacterium from African Rift Valley soda lakes.</title>
        <authorList>
            <person name="Milford A.D."/>
            <person name="Achenbach L.A."/>
            <person name="Jung D.O."/>
            <person name="Madigan M.T."/>
        </authorList>
    </citation>
    <scope>NUCLEOTIDE SEQUENCE [LARGE SCALE GENOMIC DNA]</scope>
    <source>
        <strain evidence="7 8">2376</strain>
    </source>
</reference>
<feature type="transmembrane region" description="Helical" evidence="5">
    <location>
        <begin position="30"/>
        <end position="49"/>
    </location>
</feature>
<keyword evidence="2 5" id="KW-0812">Transmembrane</keyword>
<evidence type="ECO:0000259" key="6">
    <source>
        <dbReference type="Pfam" id="PF13677"/>
    </source>
</evidence>
<proteinExistence type="predicted"/>
<evidence type="ECO:0000313" key="8">
    <source>
        <dbReference type="Proteomes" id="UP000529417"/>
    </source>
</evidence>
<gene>
    <name evidence="7" type="ORF">HUK65_06550</name>
</gene>
<evidence type="ECO:0000313" key="7">
    <source>
        <dbReference type="EMBL" id="NYS24648.1"/>
    </source>
</evidence>
<comment type="caution">
    <text evidence="7">The sequence shown here is derived from an EMBL/GenBank/DDBJ whole genome shotgun (WGS) entry which is preliminary data.</text>
</comment>
<dbReference type="InterPro" id="IPR050330">
    <property type="entry name" value="Bact_OuterMem_StrucFunc"/>
</dbReference>
<protein>
    <submittedName>
        <fullName evidence="7">Chemotaxis protein MotB</fullName>
    </submittedName>
</protein>
<dbReference type="EMBL" id="JACBXS010000010">
    <property type="protein sequence ID" value="NYS24648.1"/>
    <property type="molecule type" value="Genomic_DNA"/>
</dbReference>
<organism evidence="7 8">
    <name type="scientific">Rhabdonatronobacter sediminivivens</name>
    <dbReference type="NCBI Taxonomy" id="2743469"/>
    <lineage>
        <taxon>Bacteria</taxon>
        <taxon>Pseudomonadati</taxon>
        <taxon>Pseudomonadota</taxon>
        <taxon>Alphaproteobacteria</taxon>
        <taxon>Rhodobacterales</taxon>
        <taxon>Paracoccaceae</taxon>
        <taxon>Rhabdonatronobacter</taxon>
    </lineage>
</organism>
<dbReference type="Gene3D" id="3.30.1330.60">
    <property type="entry name" value="OmpA-like domain"/>
    <property type="match status" value="1"/>
</dbReference>
<keyword evidence="5" id="KW-1133">Transmembrane helix</keyword>
<evidence type="ECO:0000256" key="1">
    <source>
        <dbReference type="ARBA" id="ARBA00004370"/>
    </source>
</evidence>
<feature type="domain" description="Motility protein B-like N-terminal" evidence="6">
    <location>
        <begin position="14"/>
        <end position="67"/>
    </location>
</feature>
<dbReference type="GO" id="GO:0016020">
    <property type="term" value="C:membrane"/>
    <property type="evidence" value="ECO:0007669"/>
    <property type="project" value="UniProtKB-SubCell"/>
</dbReference>
<dbReference type="Pfam" id="PF13677">
    <property type="entry name" value="MotB_plug"/>
    <property type="match status" value="1"/>
</dbReference>